<feature type="region of interest" description="Disordered" evidence="1">
    <location>
        <begin position="42"/>
        <end position="155"/>
    </location>
</feature>
<keyword evidence="2" id="KW-0812">Transmembrane</keyword>
<gene>
    <name evidence="3" type="ORF">Cvel_27320</name>
</gene>
<keyword evidence="2" id="KW-1133">Transmembrane helix</keyword>
<accession>A0A0G4HGP5</accession>
<feature type="compositionally biased region" description="Pro residues" evidence="1">
    <location>
        <begin position="105"/>
        <end position="124"/>
    </location>
</feature>
<evidence type="ECO:0000313" key="3">
    <source>
        <dbReference type="EMBL" id="CEM43123.1"/>
    </source>
</evidence>
<feature type="region of interest" description="Disordered" evidence="1">
    <location>
        <begin position="352"/>
        <end position="388"/>
    </location>
</feature>
<feature type="compositionally biased region" description="Polar residues" evidence="1">
    <location>
        <begin position="356"/>
        <end position="367"/>
    </location>
</feature>
<keyword evidence="2" id="KW-0472">Membrane</keyword>
<protein>
    <submittedName>
        <fullName evidence="3">Uncharacterized protein</fullName>
    </submittedName>
</protein>
<feature type="compositionally biased region" description="Pro residues" evidence="1">
    <location>
        <begin position="133"/>
        <end position="149"/>
    </location>
</feature>
<dbReference type="EMBL" id="CDMZ01002616">
    <property type="protein sequence ID" value="CEM43123.1"/>
    <property type="molecule type" value="Genomic_DNA"/>
</dbReference>
<evidence type="ECO:0000256" key="2">
    <source>
        <dbReference type="SAM" id="Phobius"/>
    </source>
</evidence>
<reference evidence="3" key="1">
    <citation type="submission" date="2014-11" db="EMBL/GenBank/DDBJ databases">
        <authorList>
            <person name="Otto D Thomas"/>
            <person name="Naeem Raeece"/>
        </authorList>
    </citation>
    <scope>NUCLEOTIDE SEQUENCE</scope>
</reference>
<organism evidence="3">
    <name type="scientific">Chromera velia CCMP2878</name>
    <dbReference type="NCBI Taxonomy" id="1169474"/>
    <lineage>
        <taxon>Eukaryota</taxon>
        <taxon>Sar</taxon>
        <taxon>Alveolata</taxon>
        <taxon>Colpodellida</taxon>
        <taxon>Chromeraceae</taxon>
        <taxon>Chromera</taxon>
    </lineage>
</organism>
<sequence length="388" mass="42594">MTRKGNTGETRSYALLRQSPAMILSVALILFLVAFFAGRLSMTSPPRQTQSPAGSLSLKSGTQRDPNAELEQGSFHSASLTETRQKESQHVSEASPPGVRVSTSPPSPEPPYAPAQPQPSPEPLNAPAQAQPSPEPLYAPAQPQPPQPSPESRAPLGLEGMILCFKKKEATLRFVDYNDGSRSIRYEPLRRKSKRVVAGGAAWDACEEASLQGIPTVWELARAAPESQTDAWVPNKKWLWNTIDNGNLYVNLGDGFVWRMGSPEANWAHYHVGSLCDPDSLSRIYSKEDAEVIRDWISERQQTHLKRLNVTAANVEDPVSVPYSLRNKFLKGLKVLFGRSKNCLCQSWTPRDCVESSDSFSGNSTRSARPGGMSEMRAAAPEIRIQAA</sequence>
<feature type="transmembrane region" description="Helical" evidence="2">
    <location>
        <begin position="21"/>
        <end position="42"/>
    </location>
</feature>
<dbReference type="AlphaFoldDB" id="A0A0G4HGP5"/>
<evidence type="ECO:0000256" key="1">
    <source>
        <dbReference type="SAM" id="MobiDB-lite"/>
    </source>
</evidence>
<proteinExistence type="predicted"/>
<feature type="compositionally biased region" description="Polar residues" evidence="1">
    <location>
        <begin position="42"/>
        <end position="65"/>
    </location>
</feature>
<name>A0A0G4HGP5_9ALVE</name>
<dbReference type="VEuPathDB" id="CryptoDB:Cvel_27320"/>